<dbReference type="InterPro" id="IPR029044">
    <property type="entry name" value="Nucleotide-diphossugar_trans"/>
</dbReference>
<evidence type="ECO:0000313" key="3">
    <source>
        <dbReference type="Proteomes" id="UP000182471"/>
    </source>
</evidence>
<accession>A0A1H9R5F6</accession>
<proteinExistence type="predicted"/>
<dbReference type="Gene3D" id="3.90.550.10">
    <property type="entry name" value="Spore Coat Polysaccharide Biosynthesis Protein SpsA, Chain A"/>
    <property type="match status" value="2"/>
</dbReference>
<gene>
    <name evidence="2" type="ORF">SAMN02910429_00779</name>
</gene>
<reference evidence="3" key="1">
    <citation type="submission" date="2016-10" db="EMBL/GenBank/DDBJ databases">
        <authorList>
            <person name="Varghese N."/>
            <person name="Submissions S."/>
        </authorList>
    </citation>
    <scope>NUCLEOTIDE SEQUENCE [LARGE SCALE GENOMIC DNA]</scope>
    <source>
        <strain evidence="3">S1b</strain>
    </source>
</reference>
<dbReference type="CDD" id="cd00761">
    <property type="entry name" value="Glyco_tranf_GTA_type"/>
    <property type="match status" value="1"/>
</dbReference>
<dbReference type="InterPro" id="IPR001173">
    <property type="entry name" value="Glyco_trans_2-like"/>
</dbReference>
<keyword evidence="3" id="KW-1185">Reference proteome</keyword>
<sequence>MENKVCVSIILPIYEKSENLSKCIDSILTQTYPNFELLLIDALNDENDSYFSTLQNYLNKDSRLKYIKTNTEQTYSSACNVGISQVQNDYIAFANPNEKWRSNKLLLQIACINDDYPVCYSSSSLTTTNDLNSRNLNGDIFKILLSNKNFISLSTMMIKKECFDVVGSLSTKYKIFYDYELVLRLAQIYKFTYIDQELQVALSELSYELEDYYSEYLSVFEEYAPIIDTLNMFDVFANCIISQAKNDGIEEVVSENIKEIRIFNGIHDFENKSDNTPYKVSIIMSCLNDESVLNTALTSITKQTLDMINLQVILIDQGSDDSTLDILDAFEKKYPFNCILIKDEYMLEKSTALNLALDYIKGEYVLFLEPKDSLSPNTCEDLYNLAQDKALDMIQACYYKNTDGTLEIVNPCDIEGLIELNETNRLNILINQPFTCDLIGKFFRSHYIKQHNIQFATTKISYEYKFVYSYFIFGNNVAIIDLPYYQVNGNDDSVIEIDPIDLANSQLQLLYYLKAKNEYRLYYPEIEFNFFVNFYLNTIYATKDYDFIIDTYDYEWLRNTLLNEMPNWQRNNYIMDNPFFSSIFKALHTSFLNSPNLQMKYLEKIRNEFSSLL</sequence>
<dbReference type="AlphaFoldDB" id="A0A1H9R5F6"/>
<organism evidence="2 3">
    <name type="scientific">Lachnobacterium bovis</name>
    <dbReference type="NCBI Taxonomy" id="140626"/>
    <lineage>
        <taxon>Bacteria</taxon>
        <taxon>Bacillati</taxon>
        <taxon>Bacillota</taxon>
        <taxon>Clostridia</taxon>
        <taxon>Lachnospirales</taxon>
        <taxon>Lachnospiraceae</taxon>
        <taxon>Lachnobacterium</taxon>
    </lineage>
</organism>
<name>A0A1H9R5F6_9FIRM</name>
<feature type="domain" description="Glycosyltransferase 2-like" evidence="1">
    <location>
        <begin position="8"/>
        <end position="122"/>
    </location>
</feature>
<dbReference type="GO" id="GO:0016758">
    <property type="term" value="F:hexosyltransferase activity"/>
    <property type="evidence" value="ECO:0007669"/>
    <property type="project" value="UniProtKB-ARBA"/>
</dbReference>
<keyword evidence="2" id="KW-0808">Transferase</keyword>
<dbReference type="EMBL" id="FOGW01000007">
    <property type="protein sequence ID" value="SER67962.1"/>
    <property type="molecule type" value="Genomic_DNA"/>
</dbReference>
<protein>
    <submittedName>
        <fullName evidence="2">Glycosyl transferase family 2</fullName>
    </submittedName>
</protein>
<dbReference type="PANTHER" id="PTHR22916:SF3">
    <property type="entry name" value="UDP-GLCNAC:BETAGAL BETA-1,3-N-ACETYLGLUCOSAMINYLTRANSFERASE-LIKE PROTEIN 1"/>
    <property type="match status" value="1"/>
</dbReference>
<feature type="domain" description="Glycosyltransferase 2-like" evidence="1">
    <location>
        <begin position="281"/>
        <end position="414"/>
    </location>
</feature>
<dbReference type="Pfam" id="PF00535">
    <property type="entry name" value="Glycos_transf_2"/>
    <property type="match status" value="2"/>
</dbReference>
<evidence type="ECO:0000313" key="2">
    <source>
        <dbReference type="EMBL" id="SER67962.1"/>
    </source>
</evidence>
<dbReference type="PANTHER" id="PTHR22916">
    <property type="entry name" value="GLYCOSYLTRANSFERASE"/>
    <property type="match status" value="1"/>
</dbReference>
<dbReference type="RefSeq" id="WP_029066869.1">
    <property type="nucleotide sequence ID" value="NZ_FOGW01000007.1"/>
</dbReference>
<evidence type="ECO:0000259" key="1">
    <source>
        <dbReference type="Pfam" id="PF00535"/>
    </source>
</evidence>
<dbReference type="Proteomes" id="UP000182471">
    <property type="component" value="Unassembled WGS sequence"/>
</dbReference>
<dbReference type="SUPFAM" id="SSF53448">
    <property type="entry name" value="Nucleotide-diphospho-sugar transferases"/>
    <property type="match status" value="2"/>
</dbReference>